<dbReference type="EMBL" id="JAHLFU010000006">
    <property type="protein sequence ID" value="MBU3852243.1"/>
    <property type="molecule type" value="Genomic_DNA"/>
</dbReference>
<accession>A0A9E2NZU2</accession>
<evidence type="ECO:0000313" key="2">
    <source>
        <dbReference type="Proteomes" id="UP000823865"/>
    </source>
</evidence>
<name>A0A9E2NZU2_9BACT</name>
<gene>
    <name evidence="1" type="ORF">H9789_00165</name>
</gene>
<comment type="caution">
    <text evidence="1">The sequence shown here is derived from an EMBL/GenBank/DDBJ whole genome shotgun (WGS) entry which is preliminary data.</text>
</comment>
<reference evidence="1" key="2">
    <citation type="submission" date="2021-04" db="EMBL/GenBank/DDBJ databases">
        <authorList>
            <person name="Gilroy R."/>
        </authorList>
    </citation>
    <scope>NUCLEOTIDE SEQUENCE</scope>
    <source>
        <strain evidence="1">G3-2149</strain>
    </source>
</reference>
<sequence>MKCNISAWCRQTLTDHAKKRKAGFGLLCTLLLAGILSSCTDDEFPGAGMNAMQTRSVLRATNPGGLVQQPDGTWMSQKCRVPIVGPGRIVTYIGNGGLVNVGVAGNNKIENAVDTDLSNYTTTSTKIADVDAYTPIISIRDMHHTYSAGQKVGFIFKETGGSLLSADVLNGITIQTFLHGSDDPQETIVAKGDKNSLLNLNLLSITSNGGGISDREISFEATKDFDEVRLCLYGIGANVISSMDISVKYAFVGENREIRATSETEFSDYWSTVPTIGSDNIIYEGNIVDSDIGNSAPFTSDVWVPSYATVKFQKTIPAGTEIGFRYSNNSFVSISVFGENAPTISTYGDDDVEIESSTPEKSLLGIGLIRNTQDAYISMQTTQACTQARFTHPSQFASLGVMNVYYAYVREPVKLDPVCYFALSDDDTYSTSYQLPTPSTGKVTYVVEGVDGTQATVSPSNLLQNMTKPGKYKVTALYTDPSGRQVLQTVTITKKNAVSTGDCNIYITDAEITNAIDGQGGISISGISGAANIINSNHNDYATYVGILDLATSKPLVALTTHKKISTGNGMRVGFEVQALTGLLDLSVLDAYEIKVYDGNNLVESSGSEGHTVNAGVLNFDNSRVRLSVNIGSGKQFDHIELWLKGVLGLANTQKIYNVFYESTDCKEEGVNEACMEVLTNTGHNLDIDYEHTKIGSIVGLLGGHLKNVEDMLDGSLDTYATCEGINLLSNITISLKFDEQPAKQPIGIVLSDGNSILNADILGKITLKVYQDETEIASSKSDFTTVNVDLFSKNGKTYLEIPWTDITDPYNRIELVSTSVLNLSSLNIRGVYTRVDSDGDGIPDCSDDVTSGVLTLASGITHLCEGNAALIPVESTTLKDGTVLSLAWTNRENETTGTTDCTLSENGKILQVDDAASWGKGRYYVDILQGTELLWNHAEVYVHPKQTTWKPQGNSTDWNRWENWDNGSPWECTDVILPSGASIYPILEDGAENRCHNLYFAPGSELENTPAFSANNPNGKVFVDTEVNGGNYSLFSAPLSGMVTGDMFVSSGPLNPFATLNESSYPERRVSPIVYQRFWSKTVEMATPGSSGTASNEKVTIDQTDWSKTFNAVNTVYGAAQGFSVRPGRDGESGSYTFRFPKEHTTYHYFYSNGASTGQSATINRNGQAGQFIQKTFGSVKLTIDNSGTRFLFGNPFMTHLDIKKFLAANQSNVSAVEVYDGTQYVAITCDDQGNLFSTLEETPTMVAPMEAVFVQAKTAGTSLSLDLTKEMFHQKGISSRTRASRSGYAHSKGSLRMKATVSGESSSCILLCSSRYADAYRTSEDITALIDNDAKPAVAIFTVADRKALSIQRMRSATRIPVGFYLKQTGNVSLAFDASDDIWSGWRLKDKQTGRSYPLKGRITLDNVSTGSGRFFLEKVQ</sequence>
<organism evidence="1 2">
    <name type="scientific">Candidatus Paraprevotella stercoravium</name>
    <dbReference type="NCBI Taxonomy" id="2838725"/>
    <lineage>
        <taxon>Bacteria</taxon>
        <taxon>Pseudomonadati</taxon>
        <taxon>Bacteroidota</taxon>
        <taxon>Bacteroidia</taxon>
        <taxon>Bacteroidales</taxon>
        <taxon>Prevotellaceae</taxon>
        <taxon>Paraprevotella</taxon>
    </lineage>
</organism>
<protein>
    <submittedName>
        <fullName evidence="1">Uncharacterized protein</fullName>
    </submittedName>
</protein>
<dbReference type="Proteomes" id="UP000823865">
    <property type="component" value="Unassembled WGS sequence"/>
</dbReference>
<reference evidence="1" key="1">
    <citation type="journal article" date="2021" name="PeerJ">
        <title>Extensive microbial diversity within the chicken gut microbiome revealed by metagenomics and culture.</title>
        <authorList>
            <person name="Gilroy R."/>
            <person name="Ravi A."/>
            <person name="Getino M."/>
            <person name="Pursley I."/>
            <person name="Horton D.L."/>
            <person name="Alikhan N.F."/>
            <person name="Baker D."/>
            <person name="Gharbi K."/>
            <person name="Hall N."/>
            <person name="Watson M."/>
            <person name="Adriaenssens E.M."/>
            <person name="Foster-Nyarko E."/>
            <person name="Jarju S."/>
            <person name="Secka A."/>
            <person name="Antonio M."/>
            <person name="Oren A."/>
            <person name="Chaudhuri R.R."/>
            <person name="La Ragione R."/>
            <person name="Hildebrand F."/>
            <person name="Pallen M.J."/>
        </authorList>
    </citation>
    <scope>NUCLEOTIDE SEQUENCE</scope>
    <source>
        <strain evidence="1">G3-2149</strain>
    </source>
</reference>
<evidence type="ECO:0000313" key="1">
    <source>
        <dbReference type="EMBL" id="MBU3852243.1"/>
    </source>
</evidence>
<proteinExistence type="predicted"/>